<reference evidence="2 3" key="1">
    <citation type="submission" date="2024-01" db="EMBL/GenBank/DDBJ databases">
        <title>Hyphobacterium bacterium isolated from marine sediment.</title>
        <authorList>
            <person name="Zhao S."/>
        </authorList>
    </citation>
    <scope>NUCLEOTIDE SEQUENCE [LARGE SCALE GENOMIC DNA]</scope>
    <source>
        <strain evidence="3">HN65</strain>
    </source>
</reference>
<name>A0ABU7LSG9_9PROT</name>
<protein>
    <submittedName>
        <fullName evidence="2">Heme-binding protein</fullName>
    </submittedName>
</protein>
<dbReference type="EMBL" id="JAZDRP010000006">
    <property type="protein sequence ID" value="MEE2526862.1"/>
    <property type="molecule type" value="Genomic_DNA"/>
</dbReference>
<dbReference type="Gene3D" id="3.20.80.10">
    <property type="entry name" value="Regulatory factor, effector binding domain"/>
    <property type="match status" value="1"/>
</dbReference>
<dbReference type="InterPro" id="IPR011256">
    <property type="entry name" value="Reg_factor_effector_dom_sf"/>
</dbReference>
<comment type="caution">
    <text evidence="2">The sequence shown here is derived from an EMBL/GenBank/DDBJ whole genome shotgun (WGS) entry which is preliminary data.</text>
</comment>
<dbReference type="Pfam" id="PF04832">
    <property type="entry name" value="SOUL"/>
    <property type="match status" value="1"/>
</dbReference>
<proteinExistence type="predicted"/>
<feature type="chain" id="PRO_5045962534" evidence="1">
    <location>
        <begin position="25"/>
        <end position="212"/>
    </location>
</feature>
<feature type="signal peptide" evidence="1">
    <location>
        <begin position="1"/>
        <end position="24"/>
    </location>
</feature>
<gene>
    <name evidence="2" type="ORF">V0U79_10810</name>
</gene>
<dbReference type="Proteomes" id="UP001354971">
    <property type="component" value="Unassembled WGS sequence"/>
</dbReference>
<organism evidence="2 3">
    <name type="scientific">Hyphobacterium lacteum</name>
    <dbReference type="NCBI Taxonomy" id="3116575"/>
    <lineage>
        <taxon>Bacteria</taxon>
        <taxon>Pseudomonadati</taxon>
        <taxon>Pseudomonadota</taxon>
        <taxon>Alphaproteobacteria</taxon>
        <taxon>Maricaulales</taxon>
        <taxon>Maricaulaceae</taxon>
        <taxon>Hyphobacterium</taxon>
    </lineage>
</organism>
<keyword evidence="1" id="KW-0732">Signal</keyword>
<dbReference type="PANTHER" id="PTHR11220:SF58">
    <property type="entry name" value="SOUL HEME-BINDING FAMILY PROTEIN"/>
    <property type="match status" value="1"/>
</dbReference>
<dbReference type="InterPro" id="IPR006917">
    <property type="entry name" value="SOUL_heme-bd"/>
</dbReference>
<dbReference type="RefSeq" id="WP_330199525.1">
    <property type="nucleotide sequence ID" value="NZ_JAZDRP010000006.1"/>
</dbReference>
<evidence type="ECO:0000313" key="3">
    <source>
        <dbReference type="Proteomes" id="UP001354971"/>
    </source>
</evidence>
<evidence type="ECO:0000256" key="1">
    <source>
        <dbReference type="SAM" id="SignalP"/>
    </source>
</evidence>
<dbReference type="SUPFAM" id="SSF55136">
    <property type="entry name" value="Probable bacterial effector-binding domain"/>
    <property type="match status" value="1"/>
</dbReference>
<sequence length="212" mass="23595">MSNFSRLFLASILTALLLAAETRAADEPPHTVVLRDGPIEIRDYAPMILAEVEVSGPMARAGNAGFRPLADYIFGGNTSRQATGSDEITMTTPVIQSRSQSIAMTTPVTQTRGQVGHWRVAFVMPPEWTMETLPVPNDQRITLNEAPARRMAAIRFSGGPNRSRFEEMSDELIAFLQNEGYDIVGEPVYARYDPPWVPTPFRRNEVMIEIAR</sequence>
<evidence type="ECO:0000313" key="2">
    <source>
        <dbReference type="EMBL" id="MEE2526862.1"/>
    </source>
</evidence>
<dbReference type="PANTHER" id="PTHR11220">
    <property type="entry name" value="HEME-BINDING PROTEIN-RELATED"/>
    <property type="match status" value="1"/>
</dbReference>
<keyword evidence="3" id="KW-1185">Reference proteome</keyword>
<accession>A0ABU7LSG9</accession>